<proteinExistence type="predicted"/>
<keyword evidence="1" id="KW-1185">Reference proteome</keyword>
<dbReference type="WBParaSite" id="nRc.2.0.1.t05375-RA">
    <property type="protein sequence ID" value="nRc.2.0.1.t05375-RA"/>
    <property type="gene ID" value="nRc.2.0.1.g05375"/>
</dbReference>
<dbReference type="AlphaFoldDB" id="A0A915HVJ6"/>
<protein>
    <submittedName>
        <fullName evidence="2">Uncharacterized protein</fullName>
    </submittedName>
</protein>
<name>A0A915HVJ6_ROMCU</name>
<accession>A0A915HVJ6</accession>
<evidence type="ECO:0000313" key="1">
    <source>
        <dbReference type="Proteomes" id="UP000887565"/>
    </source>
</evidence>
<evidence type="ECO:0000313" key="2">
    <source>
        <dbReference type="WBParaSite" id="nRc.2.0.1.t05375-RA"/>
    </source>
</evidence>
<dbReference type="Proteomes" id="UP000887565">
    <property type="component" value="Unplaced"/>
</dbReference>
<organism evidence="1 2">
    <name type="scientific">Romanomermis culicivorax</name>
    <name type="common">Nematode worm</name>
    <dbReference type="NCBI Taxonomy" id="13658"/>
    <lineage>
        <taxon>Eukaryota</taxon>
        <taxon>Metazoa</taxon>
        <taxon>Ecdysozoa</taxon>
        <taxon>Nematoda</taxon>
        <taxon>Enoplea</taxon>
        <taxon>Dorylaimia</taxon>
        <taxon>Mermithida</taxon>
        <taxon>Mermithoidea</taxon>
        <taxon>Mermithidae</taxon>
        <taxon>Romanomermis</taxon>
    </lineage>
</organism>
<reference evidence="2" key="1">
    <citation type="submission" date="2022-11" db="UniProtKB">
        <authorList>
            <consortium name="WormBaseParasite"/>
        </authorList>
    </citation>
    <scope>IDENTIFICATION</scope>
</reference>
<sequence>MIAFIKFPVVEKPFHKKITKIGLYVTLGLINLNIKLLACRLKTEASVFGSINATSQPDVTEHIANKSLPTIFTKNDFQQFTSIRRITKNSIRSCLSPLRPEILVKRPFLTNSLHGVTNP</sequence>